<dbReference type="GO" id="GO:0005789">
    <property type="term" value="C:endoplasmic reticulum membrane"/>
    <property type="evidence" value="ECO:0007669"/>
    <property type="project" value="TreeGrafter"/>
</dbReference>
<feature type="transmembrane region" description="Helical" evidence="12">
    <location>
        <begin position="170"/>
        <end position="189"/>
    </location>
</feature>
<dbReference type="Pfam" id="PF01151">
    <property type="entry name" value="ELO"/>
    <property type="match status" value="1"/>
</dbReference>
<feature type="transmembrane region" description="Helical" evidence="12">
    <location>
        <begin position="34"/>
        <end position="51"/>
    </location>
</feature>
<dbReference type="AlphaFoldDB" id="A0A7S2ZKQ0"/>
<keyword evidence="3 12" id="KW-0444">Lipid biosynthesis</keyword>
<evidence type="ECO:0000256" key="11">
    <source>
        <dbReference type="ARBA" id="ARBA00047375"/>
    </source>
</evidence>
<dbReference type="PANTHER" id="PTHR11157">
    <property type="entry name" value="FATTY ACID ACYL TRANSFERASE-RELATED"/>
    <property type="match status" value="1"/>
</dbReference>
<comment type="catalytic activity">
    <reaction evidence="11">
        <text>a very-long-chain acyl-CoA + malonyl-CoA + H(+) = a very-long-chain 3-oxoacyl-CoA + CO2 + CoA</text>
        <dbReference type="Rhea" id="RHEA:32727"/>
        <dbReference type="ChEBI" id="CHEBI:15378"/>
        <dbReference type="ChEBI" id="CHEBI:16526"/>
        <dbReference type="ChEBI" id="CHEBI:57287"/>
        <dbReference type="ChEBI" id="CHEBI:57384"/>
        <dbReference type="ChEBI" id="CHEBI:90725"/>
        <dbReference type="ChEBI" id="CHEBI:90736"/>
        <dbReference type="EC" id="2.3.1.199"/>
    </reaction>
</comment>
<evidence type="ECO:0000256" key="5">
    <source>
        <dbReference type="ARBA" id="ARBA00022692"/>
    </source>
</evidence>
<keyword evidence="7 12" id="KW-1133">Transmembrane helix</keyword>
<evidence type="ECO:0000256" key="9">
    <source>
        <dbReference type="ARBA" id="ARBA00023136"/>
    </source>
</evidence>
<dbReference type="GO" id="GO:0009922">
    <property type="term" value="F:fatty acid elongase activity"/>
    <property type="evidence" value="ECO:0007669"/>
    <property type="project" value="UniProtKB-EC"/>
</dbReference>
<proteinExistence type="inferred from homology"/>
<sequence>MDSVMNYVKEAATLFGEAGGNWRFTPGETPFSSTWIPVTTVLSYFVLIHLLQNKMELKKPFQMRGVLIAHNAFLCLASLVLFIWLFGTIVYRTFDQDATPHYLLCSEKMHNNGSLHIIYWLNNLTKYWELLDTVFLVLRKKPVLFLHEYHHGATLLLTWSQQREHSTVQWVPILLNLGVHIVMYYYYTLSAAKIHVWWKKYLTTLQIVQFVVGVGACSYCYGKYLLNGFDYSLYAEHKNSCSGLLANGIAQLLFCSFLCAGATGLIPELSQALQSWFHTCSCSFDSTSRRTVRRVRSKKLTRLFHSSMGFVHKSIKRNGLSGFQHL</sequence>
<dbReference type="GO" id="GO:0034626">
    <property type="term" value="P:fatty acid elongation, polyunsaturated fatty acid"/>
    <property type="evidence" value="ECO:0007669"/>
    <property type="project" value="TreeGrafter"/>
</dbReference>
<evidence type="ECO:0000256" key="12">
    <source>
        <dbReference type="RuleBase" id="RU361115"/>
    </source>
</evidence>
<comment type="similarity">
    <text evidence="2 12">Belongs to the ELO family.</text>
</comment>
<evidence type="ECO:0000256" key="1">
    <source>
        <dbReference type="ARBA" id="ARBA00004141"/>
    </source>
</evidence>
<dbReference type="GO" id="GO:0034625">
    <property type="term" value="P:fatty acid elongation, monounsaturated fatty acid"/>
    <property type="evidence" value="ECO:0007669"/>
    <property type="project" value="TreeGrafter"/>
</dbReference>
<dbReference type="EC" id="2.3.1.-" evidence="12"/>
<dbReference type="InterPro" id="IPR002076">
    <property type="entry name" value="ELO_fam"/>
</dbReference>
<keyword evidence="10 12" id="KW-0275">Fatty acid biosynthesis</keyword>
<evidence type="ECO:0000256" key="10">
    <source>
        <dbReference type="ARBA" id="ARBA00023160"/>
    </source>
</evidence>
<evidence type="ECO:0000256" key="7">
    <source>
        <dbReference type="ARBA" id="ARBA00022989"/>
    </source>
</evidence>
<gene>
    <name evidence="13" type="ORF">RMAR00112_LOCUS9960</name>
</gene>
<keyword evidence="4 12" id="KW-0808">Transferase</keyword>
<evidence type="ECO:0000256" key="4">
    <source>
        <dbReference type="ARBA" id="ARBA00022679"/>
    </source>
</evidence>
<protein>
    <recommendedName>
        <fullName evidence="12">Elongation of fatty acids protein</fullName>
        <ecNumber evidence="12">2.3.1.-</ecNumber>
    </recommendedName>
</protein>
<keyword evidence="9 12" id="KW-0472">Membrane</keyword>
<dbReference type="EMBL" id="HBHW01012724">
    <property type="protein sequence ID" value="CAE0041995.1"/>
    <property type="molecule type" value="Transcribed_RNA"/>
</dbReference>
<evidence type="ECO:0000256" key="2">
    <source>
        <dbReference type="ARBA" id="ARBA00007263"/>
    </source>
</evidence>
<dbReference type="GO" id="GO:0042761">
    <property type="term" value="P:very long-chain fatty acid biosynthetic process"/>
    <property type="evidence" value="ECO:0007669"/>
    <property type="project" value="TreeGrafter"/>
</dbReference>
<comment type="catalytic activity">
    <reaction evidence="12">
        <text>an acyl-CoA + malonyl-CoA + H(+) = a 3-oxoacyl-CoA + CO2 + CoA</text>
        <dbReference type="Rhea" id="RHEA:50252"/>
        <dbReference type="ChEBI" id="CHEBI:15378"/>
        <dbReference type="ChEBI" id="CHEBI:16526"/>
        <dbReference type="ChEBI" id="CHEBI:57287"/>
        <dbReference type="ChEBI" id="CHEBI:57384"/>
        <dbReference type="ChEBI" id="CHEBI:58342"/>
        <dbReference type="ChEBI" id="CHEBI:90726"/>
    </reaction>
    <physiologicalReaction direction="left-to-right" evidence="12">
        <dbReference type="Rhea" id="RHEA:50253"/>
    </physiologicalReaction>
</comment>
<dbReference type="GO" id="GO:0030148">
    <property type="term" value="P:sphingolipid biosynthetic process"/>
    <property type="evidence" value="ECO:0007669"/>
    <property type="project" value="TreeGrafter"/>
</dbReference>
<accession>A0A7S2ZKQ0</accession>
<evidence type="ECO:0000256" key="6">
    <source>
        <dbReference type="ARBA" id="ARBA00022832"/>
    </source>
</evidence>
<evidence type="ECO:0000256" key="8">
    <source>
        <dbReference type="ARBA" id="ARBA00023098"/>
    </source>
</evidence>
<keyword evidence="5 12" id="KW-0812">Transmembrane</keyword>
<keyword evidence="6 12" id="KW-0276">Fatty acid metabolism</keyword>
<keyword evidence="8 12" id="KW-0443">Lipid metabolism</keyword>
<reference evidence="13" key="1">
    <citation type="submission" date="2021-01" db="EMBL/GenBank/DDBJ databases">
        <authorList>
            <person name="Corre E."/>
            <person name="Pelletier E."/>
            <person name="Niang G."/>
            <person name="Scheremetjew M."/>
            <person name="Finn R."/>
            <person name="Kale V."/>
            <person name="Holt S."/>
            <person name="Cochrane G."/>
            <person name="Meng A."/>
            <person name="Brown T."/>
            <person name="Cohen L."/>
        </authorList>
    </citation>
    <scope>NUCLEOTIDE SEQUENCE</scope>
    <source>
        <strain evidence="13">CCMP 769</strain>
    </source>
</reference>
<dbReference type="GO" id="GO:0019367">
    <property type="term" value="P:fatty acid elongation, saturated fatty acid"/>
    <property type="evidence" value="ECO:0007669"/>
    <property type="project" value="TreeGrafter"/>
</dbReference>
<feature type="transmembrane region" description="Helical" evidence="12">
    <location>
        <begin position="72"/>
        <end position="94"/>
    </location>
</feature>
<comment type="subcellular location">
    <subcellularLocation>
        <location evidence="1">Membrane</location>
        <topology evidence="1">Multi-pass membrane protein</topology>
    </subcellularLocation>
</comment>
<evidence type="ECO:0000256" key="3">
    <source>
        <dbReference type="ARBA" id="ARBA00022516"/>
    </source>
</evidence>
<evidence type="ECO:0000313" key="13">
    <source>
        <dbReference type="EMBL" id="CAE0041995.1"/>
    </source>
</evidence>
<organism evidence="13">
    <name type="scientific">Rhodosorus marinus</name>
    <dbReference type="NCBI Taxonomy" id="101924"/>
    <lineage>
        <taxon>Eukaryota</taxon>
        <taxon>Rhodophyta</taxon>
        <taxon>Stylonematophyceae</taxon>
        <taxon>Stylonematales</taxon>
        <taxon>Stylonemataceae</taxon>
        <taxon>Rhodosorus</taxon>
    </lineage>
</organism>
<feature type="transmembrane region" description="Helical" evidence="12">
    <location>
        <begin position="201"/>
        <end position="224"/>
    </location>
</feature>
<feature type="transmembrane region" description="Helical" evidence="12">
    <location>
        <begin position="244"/>
        <end position="266"/>
    </location>
</feature>
<dbReference type="PANTHER" id="PTHR11157:SF134">
    <property type="entry name" value="ELONGATION OF FATTY ACIDS PROTEIN 1-RELATED"/>
    <property type="match status" value="1"/>
</dbReference>
<name>A0A7S2ZKQ0_9RHOD</name>